<evidence type="ECO:0000259" key="9">
    <source>
        <dbReference type="Pfam" id="PF25917"/>
    </source>
</evidence>
<dbReference type="Proteomes" id="UP000007844">
    <property type="component" value="Chromosome"/>
</dbReference>
<proteinExistence type="inferred from homology"/>
<dbReference type="InterPro" id="IPR058624">
    <property type="entry name" value="MdtA-like_HH"/>
</dbReference>
<evidence type="ECO:0000256" key="5">
    <source>
        <dbReference type="SAM" id="Coils"/>
    </source>
</evidence>
<dbReference type="InterPro" id="IPR030190">
    <property type="entry name" value="MacA_alpha-hairpin_sf"/>
</dbReference>
<dbReference type="Pfam" id="PF25967">
    <property type="entry name" value="RND-MFP_C"/>
    <property type="match status" value="1"/>
</dbReference>
<dbReference type="InterPro" id="IPR058623">
    <property type="entry name" value="MacA"/>
</dbReference>
<dbReference type="InterPro" id="IPR058627">
    <property type="entry name" value="MdtA-like_C"/>
</dbReference>
<feature type="region of interest" description="Disordered" evidence="6">
    <location>
        <begin position="369"/>
        <end position="390"/>
    </location>
</feature>
<dbReference type="KEGG" id="daf:Desaf_2009"/>
<dbReference type="Gene3D" id="2.40.420.20">
    <property type="match status" value="1"/>
</dbReference>
<dbReference type="Gene3D" id="2.40.30.170">
    <property type="match status" value="1"/>
</dbReference>
<evidence type="ECO:0000256" key="2">
    <source>
        <dbReference type="ARBA" id="ARBA00009477"/>
    </source>
</evidence>
<feature type="coiled-coil region" evidence="5">
    <location>
        <begin position="90"/>
        <end position="155"/>
    </location>
</feature>
<comment type="similarity">
    <text evidence="2">Belongs to the membrane fusion protein (MFP) (TC 8.A.1) family.</text>
</comment>
<dbReference type="GO" id="GO:0015562">
    <property type="term" value="F:efflux transmembrane transporter activity"/>
    <property type="evidence" value="ECO:0007669"/>
    <property type="project" value="TreeGrafter"/>
</dbReference>
<evidence type="ECO:0000256" key="3">
    <source>
        <dbReference type="ARBA" id="ARBA00022448"/>
    </source>
</evidence>
<dbReference type="STRING" id="690850.Desaf_2009"/>
<dbReference type="InterPro" id="IPR006143">
    <property type="entry name" value="RND_pump_MFP"/>
</dbReference>
<evidence type="ECO:0000313" key="12">
    <source>
        <dbReference type="Proteomes" id="UP000007844"/>
    </source>
</evidence>
<dbReference type="GO" id="GO:1990281">
    <property type="term" value="C:efflux pump complex"/>
    <property type="evidence" value="ECO:0007669"/>
    <property type="project" value="TreeGrafter"/>
</dbReference>
<keyword evidence="4 5" id="KW-0175">Coiled coil</keyword>
<evidence type="ECO:0000256" key="4">
    <source>
        <dbReference type="ARBA" id="ARBA00023054"/>
    </source>
</evidence>
<reference evidence="11 12" key="1">
    <citation type="journal article" date="2011" name="J. Bacteriol.">
        <title>Genome sequence of the mercury-methylating and pleomorphic Desulfovibrio africanus Strain Walvis Bay.</title>
        <authorList>
            <person name="Brown S.D."/>
            <person name="Wall J.D."/>
            <person name="Kucken A.M."/>
            <person name="Gilmour C.C."/>
            <person name="Podar M."/>
            <person name="Brandt C.C."/>
            <person name="Teshima H."/>
            <person name="Detter J.C."/>
            <person name="Han C.S."/>
            <person name="Land M.L."/>
            <person name="Lucas S."/>
            <person name="Han J."/>
            <person name="Pennacchio L."/>
            <person name="Nolan M."/>
            <person name="Pitluck S."/>
            <person name="Woyke T."/>
            <person name="Goodwin L."/>
            <person name="Palumbo A.V."/>
            <person name="Elias D.A."/>
        </authorList>
    </citation>
    <scope>NUCLEOTIDE SEQUENCE [LARGE SCALE GENOMIC DNA]</scope>
    <source>
        <strain evidence="11 12">Walvis Bay</strain>
    </source>
</reference>
<evidence type="ECO:0000256" key="7">
    <source>
        <dbReference type="SAM" id="SignalP"/>
    </source>
</evidence>
<dbReference type="AlphaFoldDB" id="F3Z394"/>
<dbReference type="GO" id="GO:0030313">
    <property type="term" value="C:cell envelope"/>
    <property type="evidence" value="ECO:0007669"/>
    <property type="project" value="UniProtKB-SubCell"/>
</dbReference>
<feature type="chain" id="PRO_5003303404" evidence="7">
    <location>
        <begin position="22"/>
        <end position="390"/>
    </location>
</feature>
<dbReference type="NCBIfam" id="TIGR01730">
    <property type="entry name" value="RND_mfp"/>
    <property type="match status" value="1"/>
</dbReference>
<evidence type="ECO:0000256" key="1">
    <source>
        <dbReference type="ARBA" id="ARBA00004196"/>
    </source>
</evidence>
<feature type="domain" description="Multidrug resistance protein MdtA-like barrel-sandwich hybrid" evidence="9">
    <location>
        <begin position="50"/>
        <end position="204"/>
    </location>
</feature>
<dbReference type="EMBL" id="CP003221">
    <property type="protein sequence ID" value="EGJ50338.1"/>
    <property type="molecule type" value="Genomic_DNA"/>
</dbReference>
<dbReference type="GO" id="GO:0019898">
    <property type="term" value="C:extrinsic component of membrane"/>
    <property type="evidence" value="ECO:0007669"/>
    <property type="project" value="InterPro"/>
</dbReference>
<dbReference type="PANTHER" id="PTHR30469">
    <property type="entry name" value="MULTIDRUG RESISTANCE PROTEIN MDTA"/>
    <property type="match status" value="1"/>
</dbReference>
<sequence length="390" mass="41894">MLAVALLIVAAVKLAFFPASPAPQYLTAQAEITNLEETVLASGTLEAFKQVSVGAQVSGQVKSLKVALGDQVKQGQVIAEIDSLPQQNELRNAEASLESVRAQRRAKQATLLQAELEFKRQREMLAEDATSRQDYESAQATLNATRADIAALDAQIVQASIAVDTARIDLGYTRITSPMDGVVVAIVTKEGQTVNAAQEAPTIVKVAQLDTMTVEAEISEADVVRVEPGQRVYFTILGEPDHRYEATLRSIEPAPESIAYDESSSTSSSSSSSDEAIYYNGLFDVPNPGHKLRISMTAQVTIVLNETKDALTIPSGALGAKDAQGRYTVRVLNQDGMPEKRTVRVGMNDTVNAQILEGLERGGRVIVGEAAADSAESEEDNARPRPPMRL</sequence>
<evidence type="ECO:0000259" key="10">
    <source>
        <dbReference type="Pfam" id="PF25967"/>
    </source>
</evidence>
<accession>F3Z394</accession>
<feature type="domain" description="Multidrug resistance protein MdtA-like alpha-helical hairpin" evidence="8">
    <location>
        <begin position="97"/>
        <end position="173"/>
    </location>
</feature>
<keyword evidence="7" id="KW-0732">Signal</keyword>
<evidence type="ECO:0000313" key="11">
    <source>
        <dbReference type="EMBL" id="EGJ50338.1"/>
    </source>
</evidence>
<feature type="signal peptide" evidence="7">
    <location>
        <begin position="1"/>
        <end position="21"/>
    </location>
</feature>
<dbReference type="PANTHER" id="PTHR30469:SF33">
    <property type="entry name" value="SLR1207 PROTEIN"/>
    <property type="match status" value="1"/>
</dbReference>
<keyword evidence="12" id="KW-1185">Reference proteome</keyword>
<comment type="subcellular location">
    <subcellularLocation>
        <location evidence="1">Cell envelope</location>
    </subcellularLocation>
</comment>
<dbReference type="Gene3D" id="2.40.50.100">
    <property type="match status" value="1"/>
</dbReference>
<dbReference type="Pfam" id="PF25876">
    <property type="entry name" value="HH_MFP_RND"/>
    <property type="match status" value="1"/>
</dbReference>
<evidence type="ECO:0000256" key="6">
    <source>
        <dbReference type="SAM" id="MobiDB-lite"/>
    </source>
</evidence>
<protein>
    <submittedName>
        <fullName evidence="11">Efflux transporter, RND family, MFP subunit</fullName>
    </submittedName>
</protein>
<dbReference type="InterPro" id="IPR058625">
    <property type="entry name" value="MdtA-like_BSH"/>
</dbReference>
<dbReference type="Gene3D" id="6.10.140.1990">
    <property type="match status" value="1"/>
</dbReference>
<organism evidence="11 12">
    <name type="scientific">Desulfocurvibacter africanus subsp. africanus str. Walvis Bay</name>
    <dbReference type="NCBI Taxonomy" id="690850"/>
    <lineage>
        <taxon>Bacteria</taxon>
        <taxon>Pseudomonadati</taxon>
        <taxon>Thermodesulfobacteriota</taxon>
        <taxon>Desulfovibrionia</taxon>
        <taxon>Desulfovibrionales</taxon>
        <taxon>Desulfovibrionaceae</taxon>
        <taxon>Desulfocurvibacter</taxon>
    </lineage>
</organism>
<dbReference type="HOGENOM" id="CLU_018816_14_1_7"/>
<dbReference type="GO" id="GO:1990961">
    <property type="term" value="P:xenobiotic detoxification by transmembrane export across the plasma membrane"/>
    <property type="evidence" value="ECO:0007669"/>
    <property type="project" value="InterPro"/>
</dbReference>
<feature type="domain" description="Multidrug resistance protein MdtA-like C-terminal permuted SH3" evidence="10">
    <location>
        <begin position="309"/>
        <end position="370"/>
    </location>
</feature>
<keyword evidence="3" id="KW-0813">Transport</keyword>
<dbReference type="NCBIfam" id="NF008606">
    <property type="entry name" value="PRK11578.1"/>
    <property type="match status" value="1"/>
</dbReference>
<dbReference type="SUPFAM" id="SSF111369">
    <property type="entry name" value="HlyD-like secretion proteins"/>
    <property type="match status" value="1"/>
</dbReference>
<dbReference type="Pfam" id="PF25917">
    <property type="entry name" value="BSH_RND"/>
    <property type="match status" value="1"/>
</dbReference>
<dbReference type="GO" id="GO:1990195">
    <property type="term" value="C:macrolide transmembrane transporter complex"/>
    <property type="evidence" value="ECO:0007669"/>
    <property type="project" value="InterPro"/>
</dbReference>
<name>F3Z394_DESAF</name>
<dbReference type="eggNOG" id="COG0845">
    <property type="taxonomic scope" value="Bacteria"/>
</dbReference>
<evidence type="ECO:0000259" key="8">
    <source>
        <dbReference type="Pfam" id="PF25876"/>
    </source>
</evidence>
<gene>
    <name evidence="11" type="ORF">Desaf_2009</name>
</gene>